<keyword evidence="2" id="KW-0677">Repeat</keyword>
<dbReference type="InterPro" id="IPR036322">
    <property type="entry name" value="WD40_repeat_dom_sf"/>
</dbReference>
<dbReference type="RefSeq" id="WP_353932217.1">
    <property type="nucleotide sequence ID" value="NZ_CP150886.1"/>
</dbReference>
<name>A0ABZ2UWQ2_9CYAN</name>
<dbReference type="InterPro" id="IPR050349">
    <property type="entry name" value="WD_LIS1/nudF_dynein_reg"/>
</dbReference>
<dbReference type="PROSITE" id="PS00678">
    <property type="entry name" value="WD_REPEATS_1"/>
    <property type="match status" value="1"/>
</dbReference>
<dbReference type="InterPro" id="IPR015943">
    <property type="entry name" value="WD40/YVTN_repeat-like_dom_sf"/>
</dbReference>
<evidence type="ECO:0000313" key="5">
    <source>
        <dbReference type="Proteomes" id="UP001483337"/>
    </source>
</evidence>
<protein>
    <submittedName>
        <fullName evidence="4">Uncharacterized protein</fullName>
    </submittedName>
</protein>
<dbReference type="Pfam" id="PF00400">
    <property type="entry name" value="WD40"/>
    <property type="match status" value="3"/>
</dbReference>
<accession>A0ABZ2UWQ2</accession>
<reference evidence="4 5" key="1">
    <citation type="submission" date="2024-04" db="EMBL/GenBank/DDBJ databases">
        <title>Okeanomitos corallinicola gen. &amp; sp. nov. (Nostocales, Cyanobacteria), a new toxic marine heterocyst-forming cyanobacterium from a coral reef.</title>
        <authorList>
            <person name="Li H."/>
            <person name="Li R."/>
            <person name="Kang J."/>
            <person name="Hii K.S."/>
            <person name="Mohamed H.F."/>
            <person name="Xu X."/>
            <person name="Luo Z."/>
        </authorList>
    </citation>
    <scope>NUCLEOTIDE SEQUENCE [LARGE SCALE GENOMIC DNA]</scope>
    <source>
        <strain evidence="4 5">TIOX110</strain>
    </source>
</reference>
<dbReference type="Proteomes" id="UP001483337">
    <property type="component" value="Chromosome"/>
</dbReference>
<dbReference type="InterPro" id="IPR019775">
    <property type="entry name" value="WD40_repeat_CS"/>
</dbReference>
<dbReference type="EMBL" id="CP150886">
    <property type="protein sequence ID" value="WZB89315.1"/>
    <property type="molecule type" value="Genomic_DNA"/>
</dbReference>
<keyword evidence="5" id="KW-1185">Reference proteome</keyword>
<keyword evidence="1 3" id="KW-0853">WD repeat</keyword>
<dbReference type="SUPFAM" id="SSF50978">
    <property type="entry name" value="WD40 repeat-like"/>
    <property type="match status" value="1"/>
</dbReference>
<evidence type="ECO:0000256" key="3">
    <source>
        <dbReference type="PROSITE-ProRule" id="PRU00221"/>
    </source>
</evidence>
<dbReference type="PROSITE" id="PS50082">
    <property type="entry name" value="WD_REPEATS_2"/>
    <property type="match status" value="1"/>
</dbReference>
<feature type="repeat" description="WD" evidence="3">
    <location>
        <begin position="1"/>
        <end position="32"/>
    </location>
</feature>
<proteinExistence type="predicted"/>
<organism evidence="4 5">
    <name type="scientific">Okeanomitos corallinicola TIOX110</name>
    <dbReference type="NCBI Taxonomy" id="3133117"/>
    <lineage>
        <taxon>Bacteria</taxon>
        <taxon>Bacillati</taxon>
        <taxon>Cyanobacteriota</taxon>
        <taxon>Cyanophyceae</taxon>
        <taxon>Nostocales</taxon>
        <taxon>Aphanizomenonaceae</taxon>
        <taxon>Okeanomitos</taxon>
    </lineage>
</organism>
<dbReference type="Gene3D" id="2.130.10.10">
    <property type="entry name" value="YVTN repeat-like/Quinoprotein amine dehydrogenase"/>
    <property type="match status" value="1"/>
</dbReference>
<dbReference type="PROSITE" id="PS50294">
    <property type="entry name" value="WD_REPEATS_REGION"/>
    <property type="match status" value="1"/>
</dbReference>
<sequence>MAFSPDGQILASGSDDKTIKFWDIGSGCLQYTFRDNSDHIRSMAFSPDGQTLAYSYYNDGTIKLLDINNRPFPYLGLHLDLEIVRLRLSDSFSGMSNMKIINIMSGHFKGVWSLTFSPDSQGASQMCKFIFAR</sequence>
<dbReference type="PANTHER" id="PTHR44129">
    <property type="entry name" value="WD REPEAT-CONTAINING PROTEIN POP1"/>
    <property type="match status" value="1"/>
</dbReference>
<evidence type="ECO:0000313" key="4">
    <source>
        <dbReference type="EMBL" id="WZB89315.1"/>
    </source>
</evidence>
<dbReference type="SMART" id="SM00320">
    <property type="entry name" value="WD40"/>
    <property type="match status" value="3"/>
</dbReference>
<evidence type="ECO:0000256" key="2">
    <source>
        <dbReference type="ARBA" id="ARBA00022737"/>
    </source>
</evidence>
<gene>
    <name evidence="4" type="ORF">WJM97_06430</name>
</gene>
<evidence type="ECO:0000256" key="1">
    <source>
        <dbReference type="ARBA" id="ARBA00022574"/>
    </source>
</evidence>
<dbReference type="InterPro" id="IPR001680">
    <property type="entry name" value="WD40_rpt"/>
</dbReference>